<proteinExistence type="predicted"/>
<reference evidence="1" key="1">
    <citation type="submission" date="2016-05" db="EMBL/GenBank/DDBJ databases">
        <authorList>
            <person name="Lavstsen T."/>
            <person name="Jespersen J.S."/>
        </authorList>
    </citation>
    <scope>NUCLEOTIDE SEQUENCE</scope>
    <source>
        <tissue evidence="1">Brain</tissue>
    </source>
</reference>
<sequence>WLPVNHRIRFNVLLLVYKPTQRHGASIQAMRSLGNSQLVEPGQNQTG</sequence>
<gene>
    <name evidence="1" type="primary">BX005380.2</name>
</gene>
<name>A0A1A8MMM6_9TELE</name>
<organism evidence="1">
    <name type="scientific">Nothobranchius pienaari</name>
    <dbReference type="NCBI Taxonomy" id="704102"/>
    <lineage>
        <taxon>Eukaryota</taxon>
        <taxon>Metazoa</taxon>
        <taxon>Chordata</taxon>
        <taxon>Craniata</taxon>
        <taxon>Vertebrata</taxon>
        <taxon>Euteleostomi</taxon>
        <taxon>Actinopterygii</taxon>
        <taxon>Neopterygii</taxon>
        <taxon>Teleostei</taxon>
        <taxon>Neoteleostei</taxon>
        <taxon>Acanthomorphata</taxon>
        <taxon>Ovalentaria</taxon>
        <taxon>Atherinomorphae</taxon>
        <taxon>Cyprinodontiformes</taxon>
        <taxon>Nothobranchiidae</taxon>
        <taxon>Nothobranchius</taxon>
    </lineage>
</organism>
<dbReference type="EMBL" id="HAEF01016662">
    <property type="protein sequence ID" value="SBR57821.1"/>
    <property type="molecule type" value="Transcribed_RNA"/>
</dbReference>
<feature type="non-terminal residue" evidence="1">
    <location>
        <position position="1"/>
    </location>
</feature>
<accession>A0A1A8MMM6</accession>
<evidence type="ECO:0000313" key="1">
    <source>
        <dbReference type="EMBL" id="SBR57821.1"/>
    </source>
</evidence>
<reference evidence="1" key="2">
    <citation type="submission" date="2016-06" db="EMBL/GenBank/DDBJ databases">
        <title>The genome of a short-lived fish provides insights into sex chromosome evolution and the genetic control of aging.</title>
        <authorList>
            <person name="Reichwald K."/>
            <person name="Felder M."/>
            <person name="Petzold A."/>
            <person name="Koch P."/>
            <person name="Groth M."/>
            <person name="Platzer M."/>
        </authorList>
    </citation>
    <scope>NUCLEOTIDE SEQUENCE</scope>
    <source>
        <tissue evidence="1">Brain</tissue>
    </source>
</reference>
<protein>
    <submittedName>
        <fullName evidence="1">Uncharacterized protein</fullName>
    </submittedName>
</protein>
<dbReference type="AlphaFoldDB" id="A0A1A8MMM6"/>